<gene>
    <name evidence="1" type="ORF">J5Y06_18705</name>
</gene>
<reference evidence="1" key="1">
    <citation type="submission" date="2021-03" db="EMBL/GenBank/DDBJ databases">
        <title>Genome sequencing and assembly of Tianweitania sediminis.</title>
        <authorList>
            <person name="Chhetri G."/>
        </authorList>
    </citation>
    <scope>NUCLEOTIDE SEQUENCE</scope>
    <source>
        <strain evidence="1">Z8</strain>
    </source>
</reference>
<dbReference type="RefSeq" id="WP_209336702.1">
    <property type="nucleotide sequence ID" value="NZ_JAGIYY010000008.1"/>
</dbReference>
<evidence type="ECO:0000313" key="1">
    <source>
        <dbReference type="EMBL" id="MBP0440685.1"/>
    </source>
</evidence>
<protein>
    <submittedName>
        <fullName evidence="1">Uncharacterized protein</fullName>
    </submittedName>
</protein>
<dbReference type="AlphaFoldDB" id="A0A8J7UL87"/>
<accession>A0A8J7UL87</accession>
<proteinExistence type="predicted"/>
<keyword evidence="2" id="KW-1185">Reference proteome</keyword>
<dbReference type="Proteomes" id="UP000666240">
    <property type="component" value="Unassembled WGS sequence"/>
</dbReference>
<organism evidence="1 2">
    <name type="scientific">Tianweitania sediminis</name>
    <dbReference type="NCBI Taxonomy" id="1502156"/>
    <lineage>
        <taxon>Bacteria</taxon>
        <taxon>Pseudomonadati</taxon>
        <taxon>Pseudomonadota</taxon>
        <taxon>Alphaproteobacteria</taxon>
        <taxon>Hyphomicrobiales</taxon>
        <taxon>Phyllobacteriaceae</taxon>
        <taxon>Tianweitania</taxon>
    </lineage>
</organism>
<name>A0A8J7UL87_9HYPH</name>
<dbReference type="EMBL" id="JAGIYY010000008">
    <property type="protein sequence ID" value="MBP0440685.1"/>
    <property type="molecule type" value="Genomic_DNA"/>
</dbReference>
<sequence>MSLARIALRIAAVEAIKGRTLVGEHVLDTPNGALDVQADGELRIGIDEKPFVAVFTDAGSADDITGRSLIENGSCVLVIEAGISQAMTELNKETGTTTLLGIGIPASDAGFEFHLDVVQRQVMDALNDPDNAWAEIYRSLHYRVTKIEVGGKRNTDDGQRLAGHQTRITLDLIQDPVRGEPIEPDSPLGMFFAAMQASGDAIYQAQATTMQGLVGGNDPDWKVLQRRHGMTAAELLALGRGPVAQDEPRETPEFTTGAYEVEGVGTGEVSG</sequence>
<comment type="caution">
    <text evidence="1">The sequence shown here is derived from an EMBL/GenBank/DDBJ whole genome shotgun (WGS) entry which is preliminary data.</text>
</comment>
<evidence type="ECO:0000313" key="2">
    <source>
        <dbReference type="Proteomes" id="UP000666240"/>
    </source>
</evidence>